<accession>A0ACC2ZSV9</accession>
<organism evidence="1 2">
    <name type="scientific">Neophaeococcomyces mojaviensis</name>
    <dbReference type="NCBI Taxonomy" id="3383035"/>
    <lineage>
        <taxon>Eukaryota</taxon>
        <taxon>Fungi</taxon>
        <taxon>Dikarya</taxon>
        <taxon>Ascomycota</taxon>
        <taxon>Pezizomycotina</taxon>
        <taxon>Eurotiomycetes</taxon>
        <taxon>Chaetothyriomycetidae</taxon>
        <taxon>Chaetothyriales</taxon>
        <taxon>Chaetothyriales incertae sedis</taxon>
        <taxon>Neophaeococcomyces</taxon>
    </lineage>
</organism>
<comment type="caution">
    <text evidence="1">The sequence shown here is derived from an EMBL/GenBank/DDBJ whole genome shotgun (WGS) entry which is preliminary data.</text>
</comment>
<evidence type="ECO:0000313" key="1">
    <source>
        <dbReference type="EMBL" id="KAJ9650656.1"/>
    </source>
</evidence>
<gene>
    <name evidence="1" type="ORF">H2198_010043</name>
</gene>
<reference evidence="1" key="1">
    <citation type="submission" date="2022-10" db="EMBL/GenBank/DDBJ databases">
        <title>Culturing micro-colonial fungi from biological soil crusts in the Mojave desert and describing Neophaeococcomyces mojavensis, and introducing the new genera and species Taxawa tesnikishii.</title>
        <authorList>
            <person name="Kurbessoian T."/>
            <person name="Stajich J.E."/>
        </authorList>
    </citation>
    <scope>NUCLEOTIDE SEQUENCE</scope>
    <source>
        <strain evidence="1">JES_112</strain>
    </source>
</reference>
<proteinExistence type="predicted"/>
<dbReference type="Proteomes" id="UP001172386">
    <property type="component" value="Unassembled WGS sequence"/>
</dbReference>
<sequence length="1046" mass="113272">MSQQTTIRKLAELVNTPVEKLLEQLAGAGMKFSGPDQVVTSTEKVKLLGFLRRSHGKPEQAPEETDQSAKKITLNRRKQQEVTVSSGRSKTTVNVEVRQKRTYVKDGARAMTPDEERADILRKLEESRARNLAEQQALAEKDRLRDEAIVRAREEEVAAKERAEAEKKAAEEAAAAAKAAEALAASKPKVRAPIDETAPRPPRTPAAAPAAPRGAPPAPPRSDDRNNRSAPRNERGPGDRFAGQMHLSAADRARRGNSNNSNTRGRPGGRNQSGGRRDMSRGGSNAGPHAFERPTAPVVREVAIGDTITVADLAQKLALKGGEVVKALFKMGVMATITQSIDHDTAALVTEELGHKAIRANDNDAEDALLASTGENQGEATQRPPVVTIMGHVDHGKTSLLDYIRRTKVATGEAGGITQHIGAYHVDTPKGVISFLDTPGHAAFTSMRARGAKLTDIVVLVVAADDGVMPQTKEAIQHARSAGVPLIVAINKIDKSDADPMRVKNELLSEQVVAEDFGGDTQMVEISAKTGLGVDDLLDAISIQAELLELKAVDEGRAAGVVIESSLDKGRGPVATVLVQQGRLKKGDYLVCGIQYGRVRALFDETGKQPEFAGPSIPVQVLGLSGVPEAGDDFVVVEDERLAKDVAQQRETKRRESRLVATAGSRMEDIMATLGKGEGQQVLNLVIKADVQGSVQALSQALVALSNEDIRINVIHSGVGGITESDANSAAASKATVIGFNVRADASARRIIESNGVDLRYFSIIYDVIDQVKQVASGLLGVEIREEIIGIAEVRDVFRSSKLGAVAGSMVIEGVVKRNKPIRVLRDSVVIFEGELESLRRFKENVEEVRNGTECGIAVKAYNDVKPGDQIECFERIERPTVGRATIESKVAPDRWSGDNRIKGSARPLVGRQLNQELLVPKTFHRTDRVSAQLRRELGTLVHNAVREHGLPSVSVSDVEITRDMAHAKVFVTALMPERSAEAVAGLKELGYRLRMDLARAMKLRHVPELHFHYDDSVDRGEHIDNILRDLPDTLAAEKRRESDEE</sequence>
<evidence type="ECO:0000313" key="2">
    <source>
        <dbReference type="Proteomes" id="UP001172386"/>
    </source>
</evidence>
<name>A0ACC2ZSV9_9EURO</name>
<protein>
    <submittedName>
        <fullName evidence="1">Uncharacterized protein</fullName>
    </submittedName>
</protein>
<keyword evidence="2" id="KW-1185">Reference proteome</keyword>
<dbReference type="EMBL" id="JAPDRQ010000321">
    <property type="protein sequence ID" value="KAJ9650656.1"/>
    <property type="molecule type" value="Genomic_DNA"/>
</dbReference>